<name>A0A2W5T7C2_9BACT</name>
<proteinExistence type="predicted"/>
<gene>
    <name evidence="1" type="ORF">DI536_20870</name>
</gene>
<accession>A0A2W5T7C2</accession>
<evidence type="ECO:0000313" key="2">
    <source>
        <dbReference type="Proteomes" id="UP000249061"/>
    </source>
</evidence>
<evidence type="ECO:0008006" key="3">
    <source>
        <dbReference type="Google" id="ProtNLM"/>
    </source>
</evidence>
<reference evidence="1 2" key="1">
    <citation type="submission" date="2017-08" db="EMBL/GenBank/DDBJ databases">
        <title>Infants hospitalized years apart are colonized by the same room-sourced microbial strains.</title>
        <authorList>
            <person name="Brooks B."/>
            <person name="Olm M.R."/>
            <person name="Firek B.A."/>
            <person name="Baker R."/>
            <person name="Thomas B.C."/>
            <person name="Morowitz M.J."/>
            <person name="Banfield J.F."/>
        </authorList>
    </citation>
    <scope>NUCLEOTIDE SEQUENCE [LARGE SCALE GENOMIC DNA]</scope>
    <source>
        <strain evidence="1">S2_003_000_R2_14</strain>
    </source>
</reference>
<protein>
    <recommendedName>
        <fullName evidence="3">ATP-grasp domain-containing protein</fullName>
    </recommendedName>
</protein>
<evidence type="ECO:0000313" key="1">
    <source>
        <dbReference type="EMBL" id="PZR09797.1"/>
    </source>
</evidence>
<dbReference type="Proteomes" id="UP000249061">
    <property type="component" value="Unassembled WGS sequence"/>
</dbReference>
<comment type="caution">
    <text evidence="1">The sequence shown here is derived from an EMBL/GenBank/DDBJ whole genome shotgun (WGS) entry which is preliminary data.</text>
</comment>
<organism evidence="1 2">
    <name type="scientific">Archangium gephyra</name>
    <dbReference type="NCBI Taxonomy" id="48"/>
    <lineage>
        <taxon>Bacteria</taxon>
        <taxon>Pseudomonadati</taxon>
        <taxon>Myxococcota</taxon>
        <taxon>Myxococcia</taxon>
        <taxon>Myxococcales</taxon>
        <taxon>Cystobacterineae</taxon>
        <taxon>Archangiaceae</taxon>
        <taxon>Archangium</taxon>
    </lineage>
</organism>
<dbReference type="SUPFAM" id="SSF56059">
    <property type="entry name" value="Glutathione synthetase ATP-binding domain-like"/>
    <property type="match status" value="1"/>
</dbReference>
<sequence length="288" mass="31961">MVIAWVLNLDAEDELALGGFAHTPAPRTVERIRSLLPRLEALVRTSRILFPHRLGDERHGEGPLTGYAWSPTRYALKIMAESGVTPAPHAPMPVLCRVNHRRFNAQLGQTLEGAHYVDSLSSMPPGAWLLKRPYGYAGRGRRKVTDALTPADRAFIAASTDGLQVEPWVDRILDCAIHGWLNADGTCHLGHPTLQTVDDAGAWQSTERTNVLTHNESAALHNEAVLAAKALHAEGYFGPFNLDAYRWRDADGHERFQPRSEINARFSMGWAIGMGDFRLPLLDAQRPR</sequence>
<dbReference type="AlphaFoldDB" id="A0A2W5T7C2"/>
<dbReference type="EMBL" id="QFQP01000019">
    <property type="protein sequence ID" value="PZR09797.1"/>
    <property type="molecule type" value="Genomic_DNA"/>
</dbReference>